<evidence type="ECO:0000313" key="2">
    <source>
        <dbReference type="EMBL" id="MFC0674558.1"/>
    </source>
</evidence>
<reference evidence="2 3" key="1">
    <citation type="submission" date="2024-09" db="EMBL/GenBank/DDBJ databases">
        <authorList>
            <person name="Sun Q."/>
            <person name="Mori K."/>
        </authorList>
    </citation>
    <scope>NUCLEOTIDE SEQUENCE [LARGE SCALE GENOMIC DNA]</scope>
    <source>
        <strain evidence="2 3">CICC 10874</strain>
    </source>
</reference>
<dbReference type="EMBL" id="JBHLSV010000012">
    <property type="protein sequence ID" value="MFC0674558.1"/>
    <property type="molecule type" value="Genomic_DNA"/>
</dbReference>
<protein>
    <submittedName>
        <fullName evidence="2">Uncharacterized protein</fullName>
    </submittedName>
</protein>
<dbReference type="RefSeq" id="WP_376980761.1">
    <property type="nucleotide sequence ID" value="NZ_JBHLSV010000012.1"/>
</dbReference>
<evidence type="ECO:0000313" key="3">
    <source>
        <dbReference type="Proteomes" id="UP001589793"/>
    </source>
</evidence>
<dbReference type="Proteomes" id="UP001589793">
    <property type="component" value="Unassembled WGS sequence"/>
</dbReference>
<organism evidence="2 3">
    <name type="scientific">Brachybacterium hainanense</name>
    <dbReference type="NCBI Taxonomy" id="1541174"/>
    <lineage>
        <taxon>Bacteria</taxon>
        <taxon>Bacillati</taxon>
        <taxon>Actinomycetota</taxon>
        <taxon>Actinomycetes</taxon>
        <taxon>Micrococcales</taxon>
        <taxon>Dermabacteraceae</taxon>
        <taxon>Brachybacterium</taxon>
    </lineage>
</organism>
<sequence>MTEHMFYSLNPSVPSLVDAPLFRSSYLYWRMREDEIDCRVNSGVFDVVRVGFVTRKVGHVHVLTTDAPRERYLRLRGPLPSGVDEIAWVELADGVSYLLSTHLCPEVRFWALAAVKVGVPPGLTRFSCGPWTPAWRIEPADDGSATALPRAPRPPELVRPADNSELTSGRADSGRALSEIEADLCEYGGHDDPST</sequence>
<accession>A0ABV6RF76</accession>
<feature type="region of interest" description="Disordered" evidence="1">
    <location>
        <begin position="142"/>
        <end position="175"/>
    </location>
</feature>
<gene>
    <name evidence="2" type="ORF">ACFFF6_11385</name>
</gene>
<keyword evidence="3" id="KW-1185">Reference proteome</keyword>
<evidence type="ECO:0000256" key="1">
    <source>
        <dbReference type="SAM" id="MobiDB-lite"/>
    </source>
</evidence>
<proteinExistence type="predicted"/>
<comment type="caution">
    <text evidence="2">The sequence shown here is derived from an EMBL/GenBank/DDBJ whole genome shotgun (WGS) entry which is preliminary data.</text>
</comment>
<name>A0ABV6RF76_9MICO</name>